<dbReference type="Proteomes" id="UP000887116">
    <property type="component" value="Unassembled WGS sequence"/>
</dbReference>
<evidence type="ECO:0000313" key="1">
    <source>
        <dbReference type="EMBL" id="GFR17918.1"/>
    </source>
</evidence>
<accession>A0A8X6JAS6</accession>
<evidence type="ECO:0000313" key="2">
    <source>
        <dbReference type="Proteomes" id="UP000887116"/>
    </source>
</evidence>
<name>A0A8X6JAS6_TRICU</name>
<sequence>MLCVRAAPQLINTFSPNRQQNAATVWQSLRSANKALSYSLSSANSHAPSPSCSFQINFSSLIPQFPPKSQECFTLGFDAGHGSQVVKVPDHG</sequence>
<keyword evidence="2" id="KW-1185">Reference proteome</keyword>
<dbReference type="EMBL" id="BMAO01037466">
    <property type="protein sequence ID" value="GFR17918.1"/>
    <property type="molecule type" value="Genomic_DNA"/>
</dbReference>
<gene>
    <name evidence="1" type="ORF">TNCT_202071</name>
</gene>
<comment type="caution">
    <text evidence="1">The sequence shown here is derived from an EMBL/GenBank/DDBJ whole genome shotgun (WGS) entry which is preliminary data.</text>
</comment>
<reference evidence="1" key="1">
    <citation type="submission" date="2020-07" db="EMBL/GenBank/DDBJ databases">
        <title>Multicomponent nature underlies the extraordinary mechanical properties of spider dragline silk.</title>
        <authorList>
            <person name="Kono N."/>
            <person name="Nakamura H."/>
            <person name="Mori M."/>
            <person name="Yoshida Y."/>
            <person name="Ohtoshi R."/>
            <person name="Malay A.D."/>
            <person name="Moran D.A.P."/>
            <person name="Tomita M."/>
            <person name="Numata K."/>
            <person name="Arakawa K."/>
        </authorList>
    </citation>
    <scope>NUCLEOTIDE SEQUENCE</scope>
</reference>
<protein>
    <submittedName>
        <fullName evidence="1">Uncharacterized protein</fullName>
    </submittedName>
</protein>
<organism evidence="1 2">
    <name type="scientific">Trichonephila clavata</name>
    <name type="common">Joro spider</name>
    <name type="synonym">Nephila clavata</name>
    <dbReference type="NCBI Taxonomy" id="2740835"/>
    <lineage>
        <taxon>Eukaryota</taxon>
        <taxon>Metazoa</taxon>
        <taxon>Ecdysozoa</taxon>
        <taxon>Arthropoda</taxon>
        <taxon>Chelicerata</taxon>
        <taxon>Arachnida</taxon>
        <taxon>Araneae</taxon>
        <taxon>Araneomorphae</taxon>
        <taxon>Entelegynae</taxon>
        <taxon>Araneoidea</taxon>
        <taxon>Nephilidae</taxon>
        <taxon>Trichonephila</taxon>
    </lineage>
</organism>
<proteinExistence type="predicted"/>
<dbReference type="AlphaFoldDB" id="A0A8X6JAS6"/>